<evidence type="ECO:0000256" key="2">
    <source>
        <dbReference type="ARBA" id="ARBA00022448"/>
    </source>
</evidence>
<feature type="transmembrane region" description="Helical" evidence="8">
    <location>
        <begin position="187"/>
        <end position="210"/>
    </location>
</feature>
<evidence type="ECO:0000313" key="10">
    <source>
        <dbReference type="Proteomes" id="UP000452235"/>
    </source>
</evidence>
<keyword evidence="3" id="KW-0592">Phosphate transport</keyword>
<sequence>MASPSLSGGNSAFPNYNTTFAHIEDPNERRRRALAQIDTAPFGWRHARAVVVAGVGFFTDSYDIFTINLCSAMLGVVYWQTAATRPGKIPYSADTAVKVSTSAGTVVGQLLFGWLADRIGRKRMYGFELIIIILATLAQALASNSPSISITGILVFWRILMGIGIGGDYPLSSIITSEFATTKHRGAMMAAVFAMQGFGQFAAAMVALIVTAGFQGSLESAASVSTCSGVCQLAVDKMWRVIIGFGAVPGCLALYYRLTIPETPRYTFDVARDLLKADEDVRAYMAGKAEGHPDEVQRVAVLQSENIVLVTPTASWVDFRKHYFNWRHGRVLLGTAGSWFFLDVAFYGLGLNNSLILSAIGWSGGRTVYEYFYRNAVGNLILICAGSIPGYWMTVATVDTLGRKPIQLGGFIILTIVFIVIGFAYGPLKHSHNGLLALYVVAQFFFNFGPNATTFIVPGECFPTRYRSTSHGISAAAGKIGAIIAQCVFGPLAHKGATGGKESSDTPWLNHVMQIFALFMLCGCFTSLLIPETKRKTLESMADEEAESSSERGSHAGSKNGGHAAGRGA</sequence>
<feature type="region of interest" description="Disordered" evidence="7">
    <location>
        <begin position="539"/>
        <end position="569"/>
    </location>
</feature>
<feature type="transmembrane region" description="Helical" evidence="8">
    <location>
        <begin position="148"/>
        <end position="166"/>
    </location>
</feature>
<evidence type="ECO:0000256" key="8">
    <source>
        <dbReference type="SAM" id="Phobius"/>
    </source>
</evidence>
<feature type="transmembrane region" description="Helical" evidence="8">
    <location>
        <begin position="371"/>
        <end position="394"/>
    </location>
</feature>
<dbReference type="EMBL" id="BLJY01000002">
    <property type="protein sequence ID" value="GFF13152.1"/>
    <property type="molecule type" value="Genomic_DNA"/>
</dbReference>
<gene>
    <name evidence="9" type="ORF">ATEIFO6365_0002026200</name>
</gene>
<feature type="compositionally biased region" description="Gly residues" evidence="7">
    <location>
        <begin position="559"/>
        <end position="569"/>
    </location>
</feature>
<evidence type="ECO:0000256" key="3">
    <source>
        <dbReference type="ARBA" id="ARBA00022592"/>
    </source>
</evidence>
<dbReference type="SUPFAM" id="SSF103473">
    <property type="entry name" value="MFS general substrate transporter"/>
    <property type="match status" value="1"/>
</dbReference>
<keyword evidence="6 8" id="KW-0472">Membrane</keyword>
<dbReference type="Gene3D" id="1.20.1250.20">
    <property type="entry name" value="MFS general substrate transporter like domains"/>
    <property type="match status" value="2"/>
</dbReference>
<keyword evidence="4 8" id="KW-0812">Transmembrane</keyword>
<keyword evidence="5 8" id="KW-1133">Transmembrane helix</keyword>
<evidence type="ECO:0000256" key="6">
    <source>
        <dbReference type="ARBA" id="ARBA00023136"/>
    </source>
</evidence>
<feature type="transmembrane region" description="Helical" evidence="8">
    <location>
        <begin position="406"/>
        <end position="425"/>
    </location>
</feature>
<comment type="subcellular location">
    <subcellularLocation>
        <location evidence="1">Membrane</location>
        <topology evidence="1">Multi-pass membrane protein</topology>
    </subcellularLocation>
</comment>
<name>A0A5M3YYG9_ASPTE</name>
<feature type="transmembrane region" description="Helical" evidence="8">
    <location>
        <begin position="469"/>
        <end position="492"/>
    </location>
</feature>
<keyword evidence="2" id="KW-0813">Transport</keyword>
<dbReference type="InterPro" id="IPR005828">
    <property type="entry name" value="MFS_sugar_transport-like"/>
</dbReference>
<dbReference type="GO" id="GO:0006817">
    <property type="term" value="P:phosphate ion transport"/>
    <property type="evidence" value="ECO:0007669"/>
    <property type="project" value="UniProtKB-KW"/>
</dbReference>
<proteinExistence type="predicted"/>
<evidence type="ECO:0000256" key="4">
    <source>
        <dbReference type="ARBA" id="ARBA00022692"/>
    </source>
</evidence>
<dbReference type="AlphaFoldDB" id="A0A5M3YYG9"/>
<feature type="transmembrane region" description="Helical" evidence="8">
    <location>
        <begin position="512"/>
        <end position="531"/>
    </location>
</feature>
<organism evidence="9 10">
    <name type="scientific">Aspergillus terreus</name>
    <dbReference type="NCBI Taxonomy" id="33178"/>
    <lineage>
        <taxon>Eukaryota</taxon>
        <taxon>Fungi</taxon>
        <taxon>Dikarya</taxon>
        <taxon>Ascomycota</taxon>
        <taxon>Pezizomycotina</taxon>
        <taxon>Eurotiomycetes</taxon>
        <taxon>Eurotiomycetidae</taxon>
        <taxon>Eurotiales</taxon>
        <taxon>Aspergillaceae</taxon>
        <taxon>Aspergillus</taxon>
        <taxon>Aspergillus subgen. Circumdati</taxon>
    </lineage>
</organism>
<dbReference type="CDD" id="cd17364">
    <property type="entry name" value="MFS_PhT"/>
    <property type="match status" value="1"/>
</dbReference>
<dbReference type="InterPro" id="IPR004738">
    <property type="entry name" value="Phos_permease"/>
</dbReference>
<protein>
    <submittedName>
        <fullName evidence="9">Phosphate:H+ symporter</fullName>
    </submittedName>
</protein>
<dbReference type="PANTHER" id="PTHR24064">
    <property type="entry name" value="SOLUTE CARRIER FAMILY 22 MEMBER"/>
    <property type="match status" value="1"/>
</dbReference>
<dbReference type="InterPro" id="IPR005829">
    <property type="entry name" value="Sugar_transporter_CS"/>
</dbReference>
<dbReference type="PROSITE" id="PS50850">
    <property type="entry name" value="MFS"/>
    <property type="match status" value="1"/>
</dbReference>
<keyword evidence="10" id="KW-1185">Reference proteome</keyword>
<dbReference type="OrthoDB" id="433512at2759"/>
<dbReference type="Pfam" id="PF00083">
    <property type="entry name" value="Sugar_tr"/>
    <property type="match status" value="2"/>
</dbReference>
<dbReference type="GO" id="GO:0005315">
    <property type="term" value="F:phosphate transmembrane transporter activity"/>
    <property type="evidence" value="ECO:0007669"/>
    <property type="project" value="InterPro"/>
</dbReference>
<dbReference type="PROSITE" id="PS00217">
    <property type="entry name" value="SUGAR_TRANSPORT_2"/>
    <property type="match status" value="1"/>
</dbReference>
<dbReference type="Proteomes" id="UP000452235">
    <property type="component" value="Unassembled WGS sequence"/>
</dbReference>
<comment type="caution">
    <text evidence="9">The sequence shown here is derived from an EMBL/GenBank/DDBJ whole genome shotgun (WGS) entry which is preliminary data.</text>
</comment>
<dbReference type="GO" id="GO:0016020">
    <property type="term" value="C:membrane"/>
    <property type="evidence" value="ECO:0007669"/>
    <property type="project" value="UniProtKB-SubCell"/>
</dbReference>
<feature type="transmembrane region" description="Helical" evidence="8">
    <location>
        <begin position="437"/>
        <end position="457"/>
    </location>
</feature>
<evidence type="ECO:0000256" key="5">
    <source>
        <dbReference type="ARBA" id="ARBA00022989"/>
    </source>
</evidence>
<feature type="transmembrane region" description="Helical" evidence="8">
    <location>
        <begin position="124"/>
        <end position="142"/>
    </location>
</feature>
<evidence type="ECO:0000313" key="9">
    <source>
        <dbReference type="EMBL" id="GFF13152.1"/>
    </source>
</evidence>
<evidence type="ECO:0000256" key="1">
    <source>
        <dbReference type="ARBA" id="ARBA00004141"/>
    </source>
</evidence>
<dbReference type="InterPro" id="IPR036259">
    <property type="entry name" value="MFS_trans_sf"/>
</dbReference>
<feature type="transmembrane region" description="Helical" evidence="8">
    <location>
        <begin position="331"/>
        <end position="351"/>
    </location>
</feature>
<dbReference type="InterPro" id="IPR020846">
    <property type="entry name" value="MFS_dom"/>
</dbReference>
<dbReference type="VEuPathDB" id="FungiDB:ATEG_08938"/>
<reference evidence="9 10" key="1">
    <citation type="submission" date="2020-01" db="EMBL/GenBank/DDBJ databases">
        <title>Aspergillus terreus IFO 6365 whole genome shotgun sequence.</title>
        <authorList>
            <person name="Kanamasa S."/>
            <person name="Takahashi H."/>
        </authorList>
    </citation>
    <scope>NUCLEOTIDE SEQUENCE [LARGE SCALE GENOMIC DNA]</scope>
    <source>
        <strain evidence="9 10">IFO 6365</strain>
    </source>
</reference>
<feature type="transmembrane region" description="Helical" evidence="8">
    <location>
        <begin position="238"/>
        <end position="256"/>
    </location>
</feature>
<accession>A0A5M3YYG9</accession>
<dbReference type="NCBIfam" id="TIGR00887">
    <property type="entry name" value="2A0109"/>
    <property type="match status" value="1"/>
</dbReference>
<evidence type="ECO:0000256" key="7">
    <source>
        <dbReference type="SAM" id="MobiDB-lite"/>
    </source>
</evidence>